<dbReference type="EMBL" id="UINC01022485">
    <property type="protein sequence ID" value="SVA92201.1"/>
    <property type="molecule type" value="Genomic_DNA"/>
</dbReference>
<dbReference type="InterPro" id="IPR011042">
    <property type="entry name" value="6-blade_b-propeller_TolB-like"/>
</dbReference>
<sequence length="116" mass="13269">MAKSPQGIAFMDSEQRRIGLWSADSIDIRGGFVTEQGGLFDPVDMISDQLDIFTFDQTENRLSRFDAQFNFISSFDIEFEDVLYPSELAMDSRRNFYIYSAETRSIYKSSGISGEM</sequence>
<feature type="non-terminal residue" evidence="1">
    <location>
        <position position="116"/>
    </location>
</feature>
<evidence type="ECO:0000313" key="1">
    <source>
        <dbReference type="EMBL" id="SVA92201.1"/>
    </source>
</evidence>
<dbReference type="AlphaFoldDB" id="A0A381ZTD0"/>
<accession>A0A381ZTD0</accession>
<proteinExistence type="predicted"/>
<name>A0A381ZTD0_9ZZZZ</name>
<organism evidence="1">
    <name type="scientific">marine metagenome</name>
    <dbReference type="NCBI Taxonomy" id="408172"/>
    <lineage>
        <taxon>unclassified sequences</taxon>
        <taxon>metagenomes</taxon>
        <taxon>ecological metagenomes</taxon>
    </lineage>
</organism>
<protein>
    <submittedName>
        <fullName evidence="1">Uncharacterized protein</fullName>
    </submittedName>
</protein>
<gene>
    <name evidence="1" type="ORF">METZ01_LOCUS145055</name>
</gene>
<dbReference type="Gene3D" id="2.120.10.30">
    <property type="entry name" value="TolB, C-terminal domain"/>
    <property type="match status" value="1"/>
</dbReference>
<reference evidence="1" key="1">
    <citation type="submission" date="2018-05" db="EMBL/GenBank/DDBJ databases">
        <authorList>
            <person name="Lanie J.A."/>
            <person name="Ng W.-L."/>
            <person name="Kazmierczak K.M."/>
            <person name="Andrzejewski T.M."/>
            <person name="Davidsen T.M."/>
            <person name="Wayne K.J."/>
            <person name="Tettelin H."/>
            <person name="Glass J.I."/>
            <person name="Rusch D."/>
            <person name="Podicherti R."/>
            <person name="Tsui H.-C.T."/>
            <person name="Winkler M.E."/>
        </authorList>
    </citation>
    <scope>NUCLEOTIDE SEQUENCE</scope>
</reference>